<evidence type="ECO:0000256" key="7">
    <source>
        <dbReference type="SAM" id="Phobius"/>
    </source>
</evidence>
<keyword evidence="7" id="KW-0472">Membrane</keyword>
<evidence type="ECO:0000313" key="8">
    <source>
        <dbReference type="EMBL" id="TDY02642.1"/>
    </source>
</evidence>
<organism evidence="8 9">
    <name type="scientific">Thiohalophilus thiocyanatoxydans</name>
    <dbReference type="NCBI Taxonomy" id="381308"/>
    <lineage>
        <taxon>Bacteria</taxon>
        <taxon>Pseudomonadati</taxon>
        <taxon>Pseudomonadota</taxon>
        <taxon>Gammaproteobacteria</taxon>
        <taxon>Thiohalomonadales</taxon>
        <taxon>Thiohalophilaceae</taxon>
        <taxon>Thiohalophilus</taxon>
    </lineage>
</organism>
<evidence type="ECO:0000256" key="5">
    <source>
        <dbReference type="SAM" id="Coils"/>
    </source>
</evidence>
<evidence type="ECO:0000256" key="3">
    <source>
        <dbReference type="ARBA" id="ARBA00023054"/>
    </source>
</evidence>
<name>A0A4R8IP07_9GAMM</name>
<dbReference type="PANTHER" id="PTHR30563:SF0">
    <property type="entry name" value="DNA RECOMBINATION PROTEIN RMUC"/>
    <property type="match status" value="1"/>
</dbReference>
<keyword evidence="7" id="KW-1133">Transmembrane helix</keyword>
<reference evidence="8 9" key="1">
    <citation type="submission" date="2019-03" db="EMBL/GenBank/DDBJ databases">
        <title>Genomic Encyclopedia of Type Strains, Phase IV (KMG-IV): sequencing the most valuable type-strain genomes for metagenomic binning, comparative biology and taxonomic classification.</title>
        <authorList>
            <person name="Goeker M."/>
        </authorList>
    </citation>
    <scope>NUCLEOTIDE SEQUENCE [LARGE SCALE GENOMIC DNA]</scope>
    <source>
        <strain evidence="8 9">DSM 16326</strain>
    </source>
</reference>
<keyword evidence="4" id="KW-0233">DNA recombination</keyword>
<evidence type="ECO:0000313" key="9">
    <source>
        <dbReference type="Proteomes" id="UP000294914"/>
    </source>
</evidence>
<dbReference type="InterPro" id="IPR003798">
    <property type="entry name" value="DNA_recombination_RmuC"/>
</dbReference>
<dbReference type="AlphaFoldDB" id="A0A4R8IP07"/>
<dbReference type="OrthoDB" id="9765111at2"/>
<keyword evidence="7" id="KW-0812">Transmembrane</keyword>
<comment type="function">
    <text evidence="1">Involved in DNA recombination.</text>
</comment>
<evidence type="ECO:0000256" key="1">
    <source>
        <dbReference type="ARBA" id="ARBA00003416"/>
    </source>
</evidence>
<feature type="region of interest" description="Disordered" evidence="6">
    <location>
        <begin position="398"/>
        <end position="422"/>
    </location>
</feature>
<keyword evidence="9" id="KW-1185">Reference proteome</keyword>
<dbReference type="RefSeq" id="WP_134081787.1">
    <property type="nucleotide sequence ID" value="NZ_SOQX01000002.1"/>
</dbReference>
<proteinExistence type="inferred from homology"/>
<keyword evidence="3 5" id="KW-0175">Coiled coil</keyword>
<feature type="coiled-coil region" evidence="5">
    <location>
        <begin position="30"/>
        <end position="75"/>
    </location>
</feature>
<protein>
    <submittedName>
        <fullName evidence="8">DNA recombination protein RmuC</fullName>
    </submittedName>
</protein>
<dbReference type="PANTHER" id="PTHR30563">
    <property type="entry name" value="DNA RECOMBINATION PROTEIN RMUC"/>
    <property type="match status" value="1"/>
</dbReference>
<evidence type="ECO:0000256" key="6">
    <source>
        <dbReference type="SAM" id="MobiDB-lite"/>
    </source>
</evidence>
<gene>
    <name evidence="8" type="ORF">EDC23_1017</name>
</gene>
<comment type="similarity">
    <text evidence="2">Belongs to the RmuC family.</text>
</comment>
<dbReference type="GO" id="GO:0006310">
    <property type="term" value="P:DNA recombination"/>
    <property type="evidence" value="ECO:0007669"/>
    <property type="project" value="UniProtKB-KW"/>
</dbReference>
<accession>A0A4R8IP07</accession>
<feature type="transmembrane region" description="Helical" evidence="7">
    <location>
        <begin position="6"/>
        <end position="26"/>
    </location>
</feature>
<dbReference type="Proteomes" id="UP000294914">
    <property type="component" value="Unassembled WGS sequence"/>
</dbReference>
<sequence>MSQELIYASIAVGSLLVGALGVYLWLQGRINSLQRENSELSTTLELERRHAEEKIKALKEAREQLSDTFSALSSQALKHNNEEFLKLAQQKLEKFQSEAKGDLAQKEKAIEELVKPIRESLNKTEQQIQNIEKERKEAYGALHKHIETMNLTQQALRDQTHNLVQALRRPEVRGQWGELTLKRLAELAGMVEHCDFYQQENVKTDEGRQRPDMIVRMPDGREIVVDVKTPLDAYLSAIESSTDEERQQHMQRHAKNVRQRINELHSKAYWSQFSQSPEFVVLFIPGDQFLSAALETDYQLMEDALSKNVILATPTSFVALLRAVAYGWRQEQLAKNAEHIKKIGEELYQRLATFTGHLQKMGRSLDTTVKHFNSTVGSFDSRILPSVQKFREMGISSNKEIEAQEQVESGVRQIETNPDEET</sequence>
<dbReference type="Pfam" id="PF02646">
    <property type="entry name" value="RmuC"/>
    <property type="match status" value="1"/>
</dbReference>
<evidence type="ECO:0000256" key="4">
    <source>
        <dbReference type="ARBA" id="ARBA00023172"/>
    </source>
</evidence>
<dbReference type="EMBL" id="SOQX01000002">
    <property type="protein sequence ID" value="TDY02642.1"/>
    <property type="molecule type" value="Genomic_DNA"/>
</dbReference>
<feature type="coiled-coil region" evidence="5">
    <location>
        <begin position="114"/>
        <end position="141"/>
    </location>
</feature>
<comment type="caution">
    <text evidence="8">The sequence shown here is derived from an EMBL/GenBank/DDBJ whole genome shotgun (WGS) entry which is preliminary data.</text>
</comment>
<evidence type="ECO:0000256" key="2">
    <source>
        <dbReference type="ARBA" id="ARBA00009840"/>
    </source>
</evidence>